<keyword evidence="2" id="KW-0413">Isomerase</keyword>
<dbReference type="PANTHER" id="PTHR12110:SF41">
    <property type="entry name" value="INOSOSE DEHYDRATASE"/>
    <property type="match status" value="1"/>
</dbReference>
<proteinExistence type="predicted"/>
<dbReference type="InterPro" id="IPR036237">
    <property type="entry name" value="Xyl_isomerase-like_sf"/>
</dbReference>
<comment type="caution">
    <text evidence="2">The sequence shown here is derived from an EMBL/GenBank/DDBJ whole genome shotgun (WGS) entry which is preliminary data.</text>
</comment>
<sequence>MLLSLQLYSARNYTPYTDVIAKLGALGYDAAEGYFANFEEARATRAALDAAGMKMPSIHVPIEMCESDPDGVAELAGVFGATRIFAPYLTPEERPAEAQGWRDLAARLAKCHEALAARGLSFGWHNHDFEITPLADGSVPMEILLTEAPKIDWEPDIAWIVRGGGDPLDWIARHGQRITAAHFKDIAPAGEKADEDGWADAGTGTLDWPAIFAALKAQSRCEILVAEHDNPNDFDRFARTARDSFAKL</sequence>
<reference evidence="2 3" key="1">
    <citation type="submission" date="2020-08" db="EMBL/GenBank/DDBJ databases">
        <title>Genomic Encyclopedia of Type Strains, Phase III (KMG-III): the genomes of soil and plant-associated and newly described type strains.</title>
        <authorList>
            <person name="Whitman W."/>
        </authorList>
    </citation>
    <scope>NUCLEOTIDE SEQUENCE [LARGE SCALE GENOMIC DNA]</scope>
    <source>
        <strain evidence="2 3">CECT 8572</strain>
    </source>
</reference>
<protein>
    <submittedName>
        <fullName evidence="2">Sugar phosphate isomerase/epimerase</fullName>
    </submittedName>
</protein>
<evidence type="ECO:0000313" key="3">
    <source>
        <dbReference type="Proteomes" id="UP000576152"/>
    </source>
</evidence>
<gene>
    <name evidence="2" type="ORF">FHS00_002913</name>
</gene>
<dbReference type="Pfam" id="PF01261">
    <property type="entry name" value="AP_endonuc_2"/>
    <property type="match status" value="1"/>
</dbReference>
<dbReference type="InterPro" id="IPR050312">
    <property type="entry name" value="IolE/XylAMocC-like"/>
</dbReference>
<dbReference type="RefSeq" id="WP_183474795.1">
    <property type="nucleotide sequence ID" value="NZ_JACIBX010000013.1"/>
</dbReference>
<dbReference type="PANTHER" id="PTHR12110">
    <property type="entry name" value="HYDROXYPYRUVATE ISOMERASE"/>
    <property type="match status" value="1"/>
</dbReference>
<dbReference type="SUPFAM" id="SSF51658">
    <property type="entry name" value="Xylose isomerase-like"/>
    <property type="match status" value="1"/>
</dbReference>
<evidence type="ECO:0000313" key="2">
    <source>
        <dbReference type="EMBL" id="MBB3713311.1"/>
    </source>
</evidence>
<dbReference type="InterPro" id="IPR013022">
    <property type="entry name" value="Xyl_isomerase-like_TIM-brl"/>
</dbReference>
<name>A0ABR6HRY2_9RHOB</name>
<dbReference type="GO" id="GO:0016853">
    <property type="term" value="F:isomerase activity"/>
    <property type="evidence" value="ECO:0007669"/>
    <property type="project" value="UniProtKB-KW"/>
</dbReference>
<dbReference type="EMBL" id="JACIBX010000013">
    <property type="protein sequence ID" value="MBB3713311.1"/>
    <property type="molecule type" value="Genomic_DNA"/>
</dbReference>
<dbReference type="Proteomes" id="UP000576152">
    <property type="component" value="Unassembled WGS sequence"/>
</dbReference>
<evidence type="ECO:0000259" key="1">
    <source>
        <dbReference type="Pfam" id="PF01261"/>
    </source>
</evidence>
<organism evidence="2 3">
    <name type="scientific">Limimaricola variabilis</name>
    <dbReference type="NCBI Taxonomy" id="1492771"/>
    <lineage>
        <taxon>Bacteria</taxon>
        <taxon>Pseudomonadati</taxon>
        <taxon>Pseudomonadota</taxon>
        <taxon>Alphaproteobacteria</taxon>
        <taxon>Rhodobacterales</taxon>
        <taxon>Paracoccaceae</taxon>
        <taxon>Limimaricola</taxon>
    </lineage>
</organism>
<dbReference type="Gene3D" id="3.20.20.150">
    <property type="entry name" value="Divalent-metal-dependent TIM barrel enzymes"/>
    <property type="match status" value="1"/>
</dbReference>
<accession>A0ABR6HRY2</accession>
<keyword evidence="3" id="KW-1185">Reference proteome</keyword>
<feature type="domain" description="Xylose isomerase-like TIM barrel" evidence="1">
    <location>
        <begin position="22"/>
        <end position="232"/>
    </location>
</feature>